<dbReference type="PANTHER" id="PTHR13459:SF1">
    <property type="entry name" value="E3 UBIQUITIN-PROTEIN LIGASE RNF220 ISOFORM X1"/>
    <property type="match status" value="1"/>
</dbReference>
<feature type="domain" description="E3 ubiquitin-protein ligase RNF220 middle" evidence="2">
    <location>
        <begin position="75"/>
        <end position="158"/>
    </location>
</feature>
<sequence length="160" mass="17771">MKLMLIHKTGGSHPAALLIKDNEVRWCWQTLYSIISSMADISLSPPPPYPPHFDARATLHNKVCYLCKKKMSLYDNQAPVCPICQVLLRPGELQEHMETEIERLAAICLSKNPSSKDGVATPGTPKSMLLSVHIKREGESPVVSPLSSEDAHHSDRYQVA</sequence>
<protein>
    <recommendedName>
        <fullName evidence="2">E3 ubiquitin-protein ligase RNF220 middle domain-containing protein</fullName>
    </recommendedName>
</protein>
<feature type="compositionally biased region" description="Basic and acidic residues" evidence="1">
    <location>
        <begin position="149"/>
        <end position="160"/>
    </location>
</feature>
<dbReference type="InterPro" id="IPR052443">
    <property type="entry name" value="E3_ubiq-ligase_RNF220-like"/>
</dbReference>
<dbReference type="Proteomes" id="UP001345963">
    <property type="component" value="Unassembled WGS sequence"/>
</dbReference>
<evidence type="ECO:0000313" key="4">
    <source>
        <dbReference type="Proteomes" id="UP001345963"/>
    </source>
</evidence>
<evidence type="ECO:0000256" key="1">
    <source>
        <dbReference type="SAM" id="MobiDB-lite"/>
    </source>
</evidence>
<dbReference type="EMBL" id="JAHUTI010019679">
    <property type="protein sequence ID" value="MED6237733.1"/>
    <property type="molecule type" value="Genomic_DNA"/>
</dbReference>
<evidence type="ECO:0000259" key="2">
    <source>
        <dbReference type="Pfam" id="PF15926"/>
    </source>
</evidence>
<proteinExistence type="predicted"/>
<dbReference type="InterPro" id="IPR031824">
    <property type="entry name" value="RNF220_mid"/>
</dbReference>
<gene>
    <name evidence="3" type="ORF">ATANTOWER_032128</name>
</gene>
<comment type="caution">
    <text evidence="3">The sequence shown here is derived from an EMBL/GenBank/DDBJ whole genome shotgun (WGS) entry which is preliminary data.</text>
</comment>
<keyword evidence="4" id="KW-1185">Reference proteome</keyword>
<name>A0ABU7AJD3_9TELE</name>
<evidence type="ECO:0000313" key="3">
    <source>
        <dbReference type="EMBL" id="MED6237733.1"/>
    </source>
</evidence>
<reference evidence="3 4" key="1">
    <citation type="submission" date="2021-07" db="EMBL/GenBank/DDBJ databases">
        <authorList>
            <person name="Palmer J.M."/>
        </authorList>
    </citation>
    <scope>NUCLEOTIDE SEQUENCE [LARGE SCALE GENOMIC DNA]</scope>
    <source>
        <strain evidence="3 4">AT_MEX2019</strain>
        <tissue evidence="3">Muscle</tissue>
    </source>
</reference>
<accession>A0ABU7AJD3</accession>
<dbReference type="PANTHER" id="PTHR13459">
    <property type="entry name" value="E3 UBIQUITIN-PROTEIN LIGASE RNF220 ISOFORM X1"/>
    <property type="match status" value="1"/>
</dbReference>
<dbReference type="Pfam" id="PF15926">
    <property type="entry name" value="RNF220"/>
    <property type="match status" value="1"/>
</dbReference>
<organism evidence="3 4">
    <name type="scientific">Ataeniobius toweri</name>
    <dbReference type="NCBI Taxonomy" id="208326"/>
    <lineage>
        <taxon>Eukaryota</taxon>
        <taxon>Metazoa</taxon>
        <taxon>Chordata</taxon>
        <taxon>Craniata</taxon>
        <taxon>Vertebrata</taxon>
        <taxon>Euteleostomi</taxon>
        <taxon>Actinopterygii</taxon>
        <taxon>Neopterygii</taxon>
        <taxon>Teleostei</taxon>
        <taxon>Neoteleostei</taxon>
        <taxon>Acanthomorphata</taxon>
        <taxon>Ovalentaria</taxon>
        <taxon>Atherinomorphae</taxon>
        <taxon>Cyprinodontiformes</taxon>
        <taxon>Goodeidae</taxon>
        <taxon>Ataeniobius</taxon>
    </lineage>
</organism>
<feature type="region of interest" description="Disordered" evidence="1">
    <location>
        <begin position="139"/>
        <end position="160"/>
    </location>
</feature>